<evidence type="ECO:0000313" key="3">
    <source>
        <dbReference type="Proteomes" id="UP000273119"/>
    </source>
</evidence>
<gene>
    <name evidence="2" type="ORF">DWQ67_10985</name>
</gene>
<dbReference type="CDD" id="cd03024">
    <property type="entry name" value="DsbA_FrnE"/>
    <property type="match status" value="1"/>
</dbReference>
<dbReference type="SUPFAM" id="SSF52833">
    <property type="entry name" value="Thioredoxin-like"/>
    <property type="match status" value="1"/>
</dbReference>
<evidence type="ECO:0000313" key="2">
    <source>
        <dbReference type="EMBL" id="RKW69976.1"/>
    </source>
</evidence>
<comment type="caution">
    <text evidence="2">The sequence shown here is derived from an EMBL/GenBank/DDBJ whole genome shotgun (WGS) entry which is preliminary data.</text>
</comment>
<feature type="domain" description="DSBA-like thioredoxin" evidence="1">
    <location>
        <begin position="24"/>
        <end position="225"/>
    </location>
</feature>
<dbReference type="EMBL" id="QQXL01000006">
    <property type="protein sequence ID" value="RKW69976.1"/>
    <property type="molecule type" value="Genomic_DNA"/>
</dbReference>
<keyword evidence="3" id="KW-1185">Reference proteome</keyword>
<dbReference type="PANTHER" id="PTHR13887">
    <property type="entry name" value="GLUTATHIONE S-TRANSFERASE KAPPA"/>
    <property type="match status" value="1"/>
</dbReference>
<dbReference type="InterPro" id="IPR036249">
    <property type="entry name" value="Thioredoxin-like_sf"/>
</dbReference>
<dbReference type="Proteomes" id="UP000273119">
    <property type="component" value="Unassembled WGS sequence"/>
</dbReference>
<dbReference type="InterPro" id="IPR001853">
    <property type="entry name" value="DSBA-like_thioredoxin_dom"/>
</dbReference>
<protein>
    <submittedName>
        <fullName evidence="2">DsbA family oxidoreductase</fullName>
    </submittedName>
</protein>
<proteinExistence type="predicted"/>
<organism evidence="2 3">
    <name type="scientific">Galactobacter caseinivorans</name>
    <dbReference type="NCBI Taxonomy" id="2676123"/>
    <lineage>
        <taxon>Bacteria</taxon>
        <taxon>Bacillati</taxon>
        <taxon>Actinomycetota</taxon>
        <taxon>Actinomycetes</taxon>
        <taxon>Micrococcales</taxon>
        <taxon>Micrococcaceae</taxon>
        <taxon>Galactobacter</taxon>
    </lineage>
</organism>
<reference evidence="2 3" key="1">
    <citation type="submission" date="2018-07" db="EMBL/GenBank/DDBJ databases">
        <title>Arthrobacter sp. nov., isolated from raw cow's milk with high bacterial count.</title>
        <authorList>
            <person name="Hahne J."/>
            <person name="Isele D."/>
            <person name="Lipski A."/>
        </authorList>
    </citation>
    <scope>NUCLEOTIDE SEQUENCE [LARGE SCALE GENOMIC DNA]</scope>
    <source>
        <strain evidence="2 3">JZ R-183</strain>
    </source>
</reference>
<dbReference type="GO" id="GO:0016491">
    <property type="term" value="F:oxidoreductase activity"/>
    <property type="evidence" value="ECO:0007669"/>
    <property type="project" value="InterPro"/>
</dbReference>
<evidence type="ECO:0000259" key="1">
    <source>
        <dbReference type="Pfam" id="PF01323"/>
    </source>
</evidence>
<accession>A0A496PHL1</accession>
<sequence length="257" mass="27671">MSETPMPTVPSADASTEGPRRLGVDIWLDVACPWCLVGERRFDKVLKDLPFKEDVDVRFHSFQLDPNAPERSTMTQPEYLASRGMDPEKLRAAQEHLQNMGSELGIHFDEASAVPSNTFTAHRLIQAAAGAGVQAQVVDALFSAYFEQGKDVGDPEQLRAVVLAAGLPQDLTDAVLADPEAFRAEVSEDISQASRLGISGVPFYVIDNRYGVSGAQPEEVFSQALTQVFDELNPQPKLAPLGGAVGQDGETCGPNGC</sequence>
<dbReference type="Gene3D" id="3.40.30.10">
    <property type="entry name" value="Glutaredoxin"/>
    <property type="match status" value="1"/>
</dbReference>
<name>A0A496PHL1_9MICC</name>
<dbReference type="PANTHER" id="PTHR13887:SF41">
    <property type="entry name" value="THIOREDOXIN SUPERFAMILY PROTEIN"/>
    <property type="match status" value="1"/>
</dbReference>
<dbReference type="Pfam" id="PF01323">
    <property type="entry name" value="DSBA"/>
    <property type="match status" value="1"/>
</dbReference>
<dbReference type="AlphaFoldDB" id="A0A496PHL1"/>